<evidence type="ECO:0000313" key="4">
    <source>
        <dbReference type="EMBL" id="GLV60641.1"/>
    </source>
</evidence>
<name>A0ABQ6G279_9CHLR</name>
<dbReference type="PANTHER" id="PTHR43626:SF4">
    <property type="entry name" value="GCN5-RELATED N-ACETYLTRANSFERASE 2, CHLOROPLASTIC"/>
    <property type="match status" value="1"/>
</dbReference>
<dbReference type="SUPFAM" id="SSF55729">
    <property type="entry name" value="Acyl-CoA N-acyltransferases (Nat)"/>
    <property type="match status" value="1"/>
</dbReference>
<feature type="domain" description="N-acetyltransferase" evidence="3">
    <location>
        <begin position="25"/>
        <end position="153"/>
    </location>
</feature>
<evidence type="ECO:0000259" key="3">
    <source>
        <dbReference type="PROSITE" id="PS51186"/>
    </source>
</evidence>
<keyword evidence="1" id="KW-0808">Transferase</keyword>
<evidence type="ECO:0000256" key="2">
    <source>
        <dbReference type="ARBA" id="ARBA00023315"/>
    </source>
</evidence>
<accession>A0ABQ6G279</accession>
<dbReference type="Proteomes" id="UP001344906">
    <property type="component" value="Unassembled WGS sequence"/>
</dbReference>
<dbReference type="EMBL" id="BSRI01000002">
    <property type="protein sequence ID" value="GLV60641.1"/>
    <property type="molecule type" value="Genomic_DNA"/>
</dbReference>
<dbReference type="Gene3D" id="3.40.630.30">
    <property type="match status" value="1"/>
</dbReference>
<dbReference type="CDD" id="cd04301">
    <property type="entry name" value="NAT_SF"/>
    <property type="match status" value="1"/>
</dbReference>
<comment type="caution">
    <text evidence="4">The sequence shown here is derived from an EMBL/GenBank/DDBJ whole genome shotgun (WGS) entry which is preliminary data.</text>
</comment>
<evidence type="ECO:0000256" key="1">
    <source>
        <dbReference type="ARBA" id="ARBA00022679"/>
    </source>
</evidence>
<dbReference type="InterPro" id="IPR000182">
    <property type="entry name" value="GNAT_dom"/>
</dbReference>
<dbReference type="InterPro" id="IPR045039">
    <property type="entry name" value="NSI-like"/>
</dbReference>
<sequence>MVEEQSERQAQLASVLPALSLPPGIQLRCWTDADMPAVQRLVDQQGWPTHHTLEEVLGGWRHAWPTLVATHDERVVGYVQALTDGYITMHITDLLVDPAYRGQGIGRLLLQACHLLYPRVQINLVAEKEAIPFYKAVGYQYVGESYGFHKRFW</sequence>
<organism evidence="4 5">
    <name type="scientific">Dictyobacter halimunensis</name>
    <dbReference type="NCBI Taxonomy" id="3026934"/>
    <lineage>
        <taxon>Bacteria</taxon>
        <taxon>Bacillati</taxon>
        <taxon>Chloroflexota</taxon>
        <taxon>Ktedonobacteria</taxon>
        <taxon>Ktedonobacterales</taxon>
        <taxon>Dictyobacteraceae</taxon>
        <taxon>Dictyobacter</taxon>
    </lineage>
</organism>
<reference evidence="4 5" key="1">
    <citation type="submission" date="2023-02" db="EMBL/GenBank/DDBJ databases">
        <title>Dictyobacter halimunensis sp. nov., a new member of the class Ktedonobacteria from forest soil in a geothermal area.</title>
        <authorList>
            <person name="Rachmania M.K."/>
            <person name="Ningsih F."/>
            <person name="Sakai Y."/>
            <person name="Yabe S."/>
            <person name="Yokota A."/>
            <person name="Sjamsuridzal W."/>
        </authorList>
    </citation>
    <scope>NUCLEOTIDE SEQUENCE [LARGE SCALE GENOMIC DNA]</scope>
    <source>
        <strain evidence="4 5">S3.2.2.5</strain>
    </source>
</reference>
<dbReference type="Pfam" id="PF13508">
    <property type="entry name" value="Acetyltransf_7"/>
    <property type="match status" value="1"/>
</dbReference>
<keyword evidence="2" id="KW-0012">Acyltransferase</keyword>
<evidence type="ECO:0000313" key="5">
    <source>
        <dbReference type="Proteomes" id="UP001344906"/>
    </source>
</evidence>
<dbReference type="PROSITE" id="PS51186">
    <property type="entry name" value="GNAT"/>
    <property type="match status" value="1"/>
</dbReference>
<dbReference type="PANTHER" id="PTHR43626">
    <property type="entry name" value="ACYL-COA N-ACYLTRANSFERASE"/>
    <property type="match status" value="1"/>
</dbReference>
<keyword evidence="5" id="KW-1185">Reference proteome</keyword>
<proteinExistence type="predicted"/>
<gene>
    <name evidence="4" type="ORF">KDH_74600</name>
</gene>
<dbReference type="RefSeq" id="WP_338257766.1">
    <property type="nucleotide sequence ID" value="NZ_BSRI01000002.1"/>
</dbReference>
<protein>
    <recommendedName>
        <fullName evidence="3">N-acetyltransferase domain-containing protein</fullName>
    </recommendedName>
</protein>
<dbReference type="InterPro" id="IPR016181">
    <property type="entry name" value="Acyl_CoA_acyltransferase"/>
</dbReference>